<dbReference type="AlphaFoldDB" id="A0A438MGR2"/>
<protein>
    <submittedName>
        <fullName evidence="1">Uncharacterized protein</fullName>
    </submittedName>
</protein>
<reference evidence="1 2" key="1">
    <citation type="submission" date="2019-01" db="EMBL/GenBank/DDBJ databases">
        <title>Sequencing the genomes of 1000 actinobacteria strains.</title>
        <authorList>
            <person name="Klenk H.-P."/>
        </authorList>
    </citation>
    <scope>NUCLEOTIDE SEQUENCE [LARGE SCALE GENOMIC DNA]</scope>
    <source>
        <strain evidence="1 2">DSM 43925</strain>
    </source>
</reference>
<dbReference type="RefSeq" id="WP_127936648.1">
    <property type="nucleotide sequence ID" value="NZ_SAUN01000001.1"/>
</dbReference>
<comment type="caution">
    <text evidence="1">The sequence shown here is derived from an EMBL/GenBank/DDBJ whole genome shotgun (WGS) entry which is preliminary data.</text>
</comment>
<dbReference type="OrthoDB" id="3534525at2"/>
<gene>
    <name evidence="1" type="ORF">EDD27_7719</name>
</gene>
<organism evidence="1 2">
    <name type="scientific">Nonomuraea polychroma</name>
    <dbReference type="NCBI Taxonomy" id="46176"/>
    <lineage>
        <taxon>Bacteria</taxon>
        <taxon>Bacillati</taxon>
        <taxon>Actinomycetota</taxon>
        <taxon>Actinomycetes</taxon>
        <taxon>Streptosporangiales</taxon>
        <taxon>Streptosporangiaceae</taxon>
        <taxon>Nonomuraea</taxon>
    </lineage>
</organism>
<name>A0A438MGR2_9ACTN</name>
<sequence>MPESYRLSMRPKAGLESPRRRLARMPGVSQVIDQRCLIRELRLWSEYGLEKLGSGTEGCG</sequence>
<dbReference type="Proteomes" id="UP000284824">
    <property type="component" value="Unassembled WGS sequence"/>
</dbReference>
<proteinExistence type="predicted"/>
<evidence type="ECO:0000313" key="2">
    <source>
        <dbReference type="Proteomes" id="UP000284824"/>
    </source>
</evidence>
<keyword evidence="2" id="KW-1185">Reference proteome</keyword>
<evidence type="ECO:0000313" key="1">
    <source>
        <dbReference type="EMBL" id="RVX44947.1"/>
    </source>
</evidence>
<dbReference type="EMBL" id="SAUN01000001">
    <property type="protein sequence ID" value="RVX44947.1"/>
    <property type="molecule type" value="Genomic_DNA"/>
</dbReference>
<accession>A0A438MGR2</accession>